<dbReference type="PROSITE" id="PS50234">
    <property type="entry name" value="VWFA"/>
    <property type="match status" value="1"/>
</dbReference>
<keyword evidence="1" id="KW-0472">Membrane</keyword>
<dbReference type="Pfam" id="PF00092">
    <property type="entry name" value="VWA"/>
    <property type="match status" value="1"/>
</dbReference>
<keyword evidence="1" id="KW-1133">Transmembrane helix</keyword>
<dbReference type="Gene3D" id="3.40.50.410">
    <property type="entry name" value="von Willebrand factor, type A domain"/>
    <property type="match status" value="1"/>
</dbReference>
<evidence type="ECO:0000313" key="4">
    <source>
        <dbReference type="Proteomes" id="UP001238334"/>
    </source>
</evidence>
<evidence type="ECO:0000259" key="2">
    <source>
        <dbReference type="PROSITE" id="PS50234"/>
    </source>
</evidence>
<keyword evidence="1" id="KW-0812">Transmembrane</keyword>
<dbReference type="RefSeq" id="WP_270919055.1">
    <property type="nucleotide sequence ID" value="NZ_CP127247.1"/>
</dbReference>
<feature type="transmembrane region" description="Helical" evidence="1">
    <location>
        <begin position="298"/>
        <end position="317"/>
    </location>
</feature>
<proteinExistence type="predicted"/>
<gene>
    <name evidence="3" type="ORF">QPJ95_03975</name>
</gene>
<evidence type="ECO:0000313" key="3">
    <source>
        <dbReference type="EMBL" id="WIY26095.1"/>
    </source>
</evidence>
<dbReference type="PANTHER" id="PTHR22550">
    <property type="entry name" value="SPORE GERMINATION PROTEIN"/>
    <property type="match status" value="1"/>
</dbReference>
<organism evidence="3 4">
    <name type="scientific">Parasedimentitalea psychrophila</name>
    <dbReference type="NCBI Taxonomy" id="2997337"/>
    <lineage>
        <taxon>Bacteria</taxon>
        <taxon>Pseudomonadati</taxon>
        <taxon>Pseudomonadota</taxon>
        <taxon>Alphaproteobacteria</taxon>
        <taxon>Rhodobacterales</taxon>
        <taxon>Paracoccaceae</taxon>
        <taxon>Parasedimentitalea</taxon>
    </lineage>
</organism>
<feature type="transmembrane region" description="Helical" evidence="1">
    <location>
        <begin position="61"/>
        <end position="78"/>
    </location>
</feature>
<sequence length="327" mass="35632">MISLAFPWALIALPLPWVIWRLLPPHRQQVPAVRFPFFRRIVSVAEAKSGPGAVILRRNRVQIITAIAIWILLVLALARPERLGPPIEITRSARDVVLAIDISGSMDIVDFATPDGGRIQRLAAVRQVVRDFVAERDGDRIALIVFGTQAYLQAPLTEDLATIIDLVDQTEVGMAGPHTAIGDAIGLAIRTFEASDVEQRLMILLSDGADTGSRMSPVNAAEIARSRGVEIHTIAVGDPEAGGDNRVDTRALAEISSRTGGISFFASDVLGLSETYARIDEMVPRLVEELSYRPRTPFAQYCLGLAALLGIFSLSLLSGRKAWRARQ</sequence>
<feature type="domain" description="VWFA" evidence="2">
    <location>
        <begin position="95"/>
        <end position="279"/>
    </location>
</feature>
<dbReference type="InterPro" id="IPR002035">
    <property type="entry name" value="VWF_A"/>
</dbReference>
<dbReference type="EMBL" id="CP127247">
    <property type="protein sequence ID" value="WIY26095.1"/>
    <property type="molecule type" value="Genomic_DNA"/>
</dbReference>
<reference evidence="3 4" key="1">
    <citation type="submission" date="2023-06" db="EMBL/GenBank/DDBJ databases">
        <title>Parasedimentitalea psychrophila sp. nov., a psychrophilic bacterium isolated from deep-sea sediment.</title>
        <authorList>
            <person name="Li A."/>
        </authorList>
    </citation>
    <scope>NUCLEOTIDE SEQUENCE [LARGE SCALE GENOMIC DNA]</scope>
    <source>
        <strain evidence="3 4">QS115</strain>
    </source>
</reference>
<dbReference type="SUPFAM" id="SSF53300">
    <property type="entry name" value="vWA-like"/>
    <property type="match status" value="1"/>
</dbReference>
<name>A0A9Y2L188_9RHOB</name>
<dbReference type="InterPro" id="IPR050768">
    <property type="entry name" value="UPF0353/GerABKA_families"/>
</dbReference>
<dbReference type="AlphaFoldDB" id="A0A9Y2L188"/>
<evidence type="ECO:0000256" key="1">
    <source>
        <dbReference type="SAM" id="Phobius"/>
    </source>
</evidence>
<keyword evidence="4" id="KW-1185">Reference proteome</keyword>
<dbReference type="SMART" id="SM00327">
    <property type="entry name" value="VWA"/>
    <property type="match status" value="1"/>
</dbReference>
<dbReference type="PANTHER" id="PTHR22550:SF18">
    <property type="entry name" value="VWFA DOMAIN-CONTAINING PROTEIN"/>
    <property type="match status" value="1"/>
</dbReference>
<protein>
    <submittedName>
        <fullName evidence="3">VWA domain-containing protein</fullName>
    </submittedName>
</protein>
<dbReference type="Proteomes" id="UP001238334">
    <property type="component" value="Chromosome"/>
</dbReference>
<accession>A0A9Y2L188</accession>
<feature type="transmembrane region" description="Helical" evidence="1">
    <location>
        <begin position="6"/>
        <end position="23"/>
    </location>
</feature>
<dbReference type="InterPro" id="IPR036465">
    <property type="entry name" value="vWFA_dom_sf"/>
</dbReference>
<dbReference type="KEGG" id="ppso:QPJ95_03975"/>